<dbReference type="EMBL" id="VSSQ01104206">
    <property type="protein sequence ID" value="MPN44798.1"/>
    <property type="molecule type" value="Genomic_DNA"/>
</dbReference>
<name>A0A645I0M0_9ZZZZ</name>
<organism evidence="1">
    <name type="scientific">bioreactor metagenome</name>
    <dbReference type="NCBI Taxonomy" id="1076179"/>
    <lineage>
        <taxon>unclassified sequences</taxon>
        <taxon>metagenomes</taxon>
        <taxon>ecological metagenomes</taxon>
    </lineage>
</organism>
<sequence>MIIIRQIVHLKLFKLVSYLMLENLLEYLQDKYQVESLMV</sequence>
<accession>A0A645I0M0</accession>
<evidence type="ECO:0000313" key="1">
    <source>
        <dbReference type="EMBL" id="MPN44798.1"/>
    </source>
</evidence>
<protein>
    <submittedName>
        <fullName evidence="1">Uncharacterized protein</fullName>
    </submittedName>
</protein>
<proteinExistence type="predicted"/>
<reference evidence="1" key="1">
    <citation type="submission" date="2019-08" db="EMBL/GenBank/DDBJ databases">
        <authorList>
            <person name="Kucharzyk K."/>
            <person name="Murdoch R.W."/>
            <person name="Higgins S."/>
            <person name="Loffler F."/>
        </authorList>
    </citation>
    <scope>NUCLEOTIDE SEQUENCE</scope>
</reference>
<dbReference type="AlphaFoldDB" id="A0A645I0M0"/>
<comment type="caution">
    <text evidence="1">The sequence shown here is derived from an EMBL/GenBank/DDBJ whole genome shotgun (WGS) entry which is preliminary data.</text>
</comment>
<gene>
    <name evidence="1" type="ORF">SDC9_192365</name>
</gene>